<sequence>MRRTQTAPAGVWEDIQNFLAPLLGSYPSPSETYVTQLSHRVTAFVLWAVLEMHTPLNVTDLFTDTLLRRFLHTVYTNVNTRTAYQSMLQRFVLHSTGRSLQSRHSGQRGTVSVYTKNELANARSWASSRALRNRVDAMAAVALAGGAGLRTPEIVFVRPSDVCVDGDTVLIDVQGANARQVAMRAEWTPGFLTALEQRSTSEYIVRPGTATSRWRVQHGAHVFKLKSAPDQMKLRDTWIVDMLDRLPFRIVTHLSGYASIKALVARYEPFSRLDDLDLVSEFHDVMKAAKA</sequence>
<dbReference type="Proteomes" id="UP000280008">
    <property type="component" value="Unassembled WGS sequence"/>
</dbReference>
<gene>
    <name evidence="1" type="ORF">C8E83_3462</name>
</gene>
<evidence type="ECO:0000313" key="1">
    <source>
        <dbReference type="EMBL" id="RKR76294.1"/>
    </source>
</evidence>
<keyword evidence="2" id="KW-1185">Reference proteome</keyword>
<dbReference type="InterPro" id="IPR011010">
    <property type="entry name" value="DNA_brk_join_enz"/>
</dbReference>
<evidence type="ECO:0008006" key="3">
    <source>
        <dbReference type="Google" id="ProtNLM"/>
    </source>
</evidence>
<dbReference type="GO" id="GO:0003677">
    <property type="term" value="F:DNA binding"/>
    <property type="evidence" value="ECO:0007669"/>
    <property type="project" value="InterPro"/>
</dbReference>
<dbReference type="EMBL" id="RBKS01000001">
    <property type="protein sequence ID" value="RKR76294.1"/>
    <property type="molecule type" value="Genomic_DNA"/>
</dbReference>
<reference evidence="1 2" key="1">
    <citation type="submission" date="2018-10" db="EMBL/GenBank/DDBJ databases">
        <title>Sequencing the genomes of 1000 actinobacteria strains.</title>
        <authorList>
            <person name="Klenk H.-P."/>
        </authorList>
    </citation>
    <scope>NUCLEOTIDE SEQUENCE [LARGE SCALE GENOMIC DNA]</scope>
    <source>
        <strain evidence="1 2">DSM 17894</strain>
    </source>
</reference>
<evidence type="ECO:0000313" key="2">
    <source>
        <dbReference type="Proteomes" id="UP000280008"/>
    </source>
</evidence>
<protein>
    <recommendedName>
        <fullName evidence="3">Phage integrase family protein</fullName>
    </recommendedName>
</protein>
<name>A0A495IJZ8_9MICO</name>
<accession>A0A495IJZ8</accession>
<dbReference type="AlphaFoldDB" id="A0A495IJZ8"/>
<dbReference type="SUPFAM" id="SSF56349">
    <property type="entry name" value="DNA breaking-rejoining enzymes"/>
    <property type="match status" value="1"/>
</dbReference>
<comment type="caution">
    <text evidence="1">The sequence shown here is derived from an EMBL/GenBank/DDBJ whole genome shotgun (WGS) entry which is preliminary data.</text>
</comment>
<organism evidence="1 2">
    <name type="scientific">Frondihabitans australicus</name>
    <dbReference type="NCBI Taxonomy" id="386892"/>
    <lineage>
        <taxon>Bacteria</taxon>
        <taxon>Bacillati</taxon>
        <taxon>Actinomycetota</taxon>
        <taxon>Actinomycetes</taxon>
        <taxon>Micrococcales</taxon>
        <taxon>Microbacteriaceae</taxon>
        <taxon>Frondihabitans</taxon>
    </lineage>
</organism>
<proteinExistence type="predicted"/>